<proteinExistence type="predicted"/>
<evidence type="ECO:0000256" key="4">
    <source>
        <dbReference type="SAM" id="MobiDB-lite"/>
    </source>
</evidence>
<dbReference type="EMBL" id="SEOQ01000168">
    <property type="protein sequence ID" value="TFY68242.1"/>
    <property type="molecule type" value="Genomic_DNA"/>
</dbReference>
<gene>
    <name evidence="5" type="ORF">EVG20_g3634</name>
</gene>
<comment type="caution">
    <text evidence="5">The sequence shown here is derived from an EMBL/GenBank/DDBJ whole genome shotgun (WGS) entry which is preliminary data.</text>
</comment>
<feature type="repeat" description="WD" evidence="3">
    <location>
        <begin position="77"/>
        <end position="124"/>
    </location>
</feature>
<dbReference type="PROSITE" id="PS50082">
    <property type="entry name" value="WD_REPEATS_2"/>
    <property type="match status" value="2"/>
</dbReference>
<dbReference type="InterPro" id="IPR001680">
    <property type="entry name" value="WD40_rpt"/>
</dbReference>
<keyword evidence="6" id="KW-1185">Reference proteome</keyword>
<name>A0A4Y9Z137_9AGAM</name>
<feature type="repeat" description="WD" evidence="3">
    <location>
        <begin position="125"/>
        <end position="160"/>
    </location>
</feature>
<feature type="compositionally biased region" description="Low complexity" evidence="4">
    <location>
        <begin position="384"/>
        <end position="393"/>
    </location>
</feature>
<protein>
    <submittedName>
        <fullName evidence="5">Uncharacterized protein</fullName>
    </submittedName>
</protein>
<dbReference type="SUPFAM" id="SSF50978">
    <property type="entry name" value="WD40 repeat-like"/>
    <property type="match status" value="1"/>
</dbReference>
<dbReference type="InterPro" id="IPR036322">
    <property type="entry name" value="WD40_repeat_dom_sf"/>
</dbReference>
<dbReference type="PANTHER" id="PTHR22847:SF637">
    <property type="entry name" value="WD REPEAT DOMAIN 5B"/>
    <property type="match status" value="1"/>
</dbReference>
<feature type="compositionally biased region" description="Basic and acidic residues" evidence="4">
    <location>
        <begin position="404"/>
        <end position="413"/>
    </location>
</feature>
<dbReference type="GO" id="GO:1990234">
    <property type="term" value="C:transferase complex"/>
    <property type="evidence" value="ECO:0007669"/>
    <property type="project" value="UniProtKB-ARBA"/>
</dbReference>
<reference evidence="5 6" key="1">
    <citation type="submission" date="2019-02" db="EMBL/GenBank/DDBJ databases">
        <title>Genome sequencing of the rare red list fungi Dentipellis fragilis.</title>
        <authorList>
            <person name="Buettner E."/>
            <person name="Kellner H."/>
        </authorList>
    </citation>
    <scope>NUCLEOTIDE SEQUENCE [LARGE SCALE GENOMIC DNA]</scope>
    <source>
        <strain evidence="5 6">DSM 105465</strain>
    </source>
</reference>
<evidence type="ECO:0000313" key="5">
    <source>
        <dbReference type="EMBL" id="TFY68242.1"/>
    </source>
</evidence>
<dbReference type="PROSITE" id="PS00678">
    <property type="entry name" value="WD_REPEATS_1"/>
    <property type="match status" value="1"/>
</dbReference>
<keyword evidence="2" id="KW-0677">Repeat</keyword>
<sequence length="413" mass="46101">MTSKNLKTAEFLQAESELLLHEARKQKAEKYKTVGDPIELSGVPIDVKVRGRYAWLAENTTTVRKLDLESRKTVQIYKGHTGPVTCLAFCDSTPGSGDSKILISGSWDKTIRLWNTDIKTAISTTTAHTDFVKTLLVIPSLNLLVSGSSDKSVRFWDLSSPLSPNPLESVGSISSHTRPVQCLDAYVTPSGSDDAPEVTLFTADTMGVIKVWSLKKEGEGGRYRWKHTQKDEFTYHRTGVNEMVYGNGLLWTASTDESIRMHPYPPTPGVKPYPPLTYTKAFKTLLSLPIQPQLDADAFPYVLGGSGDTIRICDVSSPEEPEFVKEVEGHWHDVTHLRLWLRDSDDKRRKEVWVISASLDTTLRRWKLAELLSPPAPQAEEKAIPIAKPQAAPSGLTEEEERELAELMHMDDE</sequence>
<dbReference type="PROSITE" id="PS50294">
    <property type="entry name" value="WD_REPEATS_REGION"/>
    <property type="match status" value="2"/>
</dbReference>
<dbReference type="PRINTS" id="PR00320">
    <property type="entry name" value="GPROTEINBRPT"/>
</dbReference>
<dbReference type="InterPro" id="IPR020472">
    <property type="entry name" value="WD40_PAC1"/>
</dbReference>
<dbReference type="Pfam" id="PF00400">
    <property type="entry name" value="WD40"/>
    <property type="match status" value="2"/>
</dbReference>
<dbReference type="Proteomes" id="UP000298327">
    <property type="component" value="Unassembled WGS sequence"/>
</dbReference>
<dbReference type="STRING" id="205917.A0A4Y9Z137"/>
<dbReference type="InterPro" id="IPR019775">
    <property type="entry name" value="WD40_repeat_CS"/>
</dbReference>
<evidence type="ECO:0000313" key="6">
    <source>
        <dbReference type="Proteomes" id="UP000298327"/>
    </source>
</evidence>
<dbReference type="SMART" id="SM00320">
    <property type="entry name" value="WD40"/>
    <property type="match status" value="5"/>
</dbReference>
<keyword evidence="1 3" id="KW-0853">WD repeat</keyword>
<feature type="region of interest" description="Disordered" evidence="4">
    <location>
        <begin position="377"/>
        <end position="413"/>
    </location>
</feature>
<evidence type="ECO:0000256" key="3">
    <source>
        <dbReference type="PROSITE-ProRule" id="PRU00221"/>
    </source>
</evidence>
<organism evidence="5 6">
    <name type="scientific">Dentipellis fragilis</name>
    <dbReference type="NCBI Taxonomy" id="205917"/>
    <lineage>
        <taxon>Eukaryota</taxon>
        <taxon>Fungi</taxon>
        <taxon>Dikarya</taxon>
        <taxon>Basidiomycota</taxon>
        <taxon>Agaricomycotina</taxon>
        <taxon>Agaricomycetes</taxon>
        <taxon>Russulales</taxon>
        <taxon>Hericiaceae</taxon>
        <taxon>Dentipellis</taxon>
    </lineage>
</organism>
<dbReference type="OrthoDB" id="6262491at2759"/>
<accession>A0A4Y9Z137</accession>
<dbReference type="PANTHER" id="PTHR22847">
    <property type="entry name" value="WD40 REPEAT PROTEIN"/>
    <property type="match status" value="1"/>
</dbReference>
<dbReference type="InterPro" id="IPR015943">
    <property type="entry name" value="WD40/YVTN_repeat-like_dom_sf"/>
</dbReference>
<evidence type="ECO:0000256" key="1">
    <source>
        <dbReference type="ARBA" id="ARBA00022574"/>
    </source>
</evidence>
<dbReference type="AlphaFoldDB" id="A0A4Y9Z137"/>
<dbReference type="Gene3D" id="2.130.10.10">
    <property type="entry name" value="YVTN repeat-like/Quinoprotein amine dehydrogenase"/>
    <property type="match status" value="2"/>
</dbReference>
<evidence type="ECO:0000256" key="2">
    <source>
        <dbReference type="ARBA" id="ARBA00022737"/>
    </source>
</evidence>